<keyword evidence="2" id="KW-0808">Transferase</keyword>
<evidence type="ECO:0000259" key="1">
    <source>
        <dbReference type="Pfam" id="PF06094"/>
    </source>
</evidence>
<dbReference type="InterPro" id="IPR009288">
    <property type="entry name" value="AIG2-like_dom"/>
</dbReference>
<name>A0A8A2UEA0_9EURY</name>
<dbReference type="Pfam" id="PF06094">
    <property type="entry name" value="GGACT"/>
    <property type="match status" value="1"/>
</dbReference>
<protein>
    <submittedName>
        <fullName evidence="2">Gamma-glutamylcyclotransferase</fullName>
    </submittedName>
</protein>
<dbReference type="SUPFAM" id="SSF110857">
    <property type="entry name" value="Gamma-glutamyl cyclotransferase-like"/>
    <property type="match status" value="1"/>
</dbReference>
<dbReference type="KEGG" id="hlo:J0X27_13690"/>
<dbReference type="Gene3D" id="3.10.490.10">
    <property type="entry name" value="Gamma-glutamyl cyclotransferase-like"/>
    <property type="match status" value="1"/>
</dbReference>
<feature type="domain" description="Gamma-glutamylcyclotransferase AIG2-like" evidence="1">
    <location>
        <begin position="3"/>
        <end position="110"/>
    </location>
</feature>
<reference evidence="2 3" key="1">
    <citation type="journal article" date="2006" name="Int. J. Syst. Evol. Microbiol.">
        <title>Haloterrigena longa sp. nov. and Haloterrigena limicola sp. nov., extremely halophilic archaea isolated from a salt lake.</title>
        <authorList>
            <person name="Cui H.L."/>
            <person name="Tohty D."/>
            <person name="Zhou P.J."/>
            <person name="Liu S.J."/>
        </authorList>
    </citation>
    <scope>NUCLEOTIDE SEQUENCE [LARGE SCALE GENOMIC DNA]</scope>
    <source>
        <strain evidence="2 3">ABH32</strain>
    </source>
</reference>
<evidence type="ECO:0000313" key="2">
    <source>
        <dbReference type="EMBL" id="QSW87006.1"/>
    </source>
</evidence>
<dbReference type="InterPro" id="IPR013024">
    <property type="entry name" value="GGCT-like"/>
</dbReference>
<sequence length="144" mass="15426">MLVFVYGTLTDPARVTAVLELEPAAAADRFVDHATLEGLHRVDGRYPTLVPGGSVDGRLLAVDGTELAALDRYEGVERGLYVRVAVPMAVDDGGEGVAEGDQCWAYVGKPDRLDVVATWPGGGSFRERVRSVVSRTGIAVRTRE</sequence>
<evidence type="ECO:0000313" key="3">
    <source>
        <dbReference type="Proteomes" id="UP000663191"/>
    </source>
</evidence>
<dbReference type="CDD" id="cd06661">
    <property type="entry name" value="GGCT_like"/>
    <property type="match status" value="1"/>
</dbReference>
<dbReference type="InterPro" id="IPR036568">
    <property type="entry name" value="GGCT-like_sf"/>
</dbReference>
<dbReference type="RefSeq" id="WP_207272089.1">
    <property type="nucleotide sequence ID" value="NZ_CP071463.1"/>
</dbReference>
<dbReference type="OrthoDB" id="198684at2157"/>
<dbReference type="GeneID" id="63184816"/>
<dbReference type="GO" id="GO:0016740">
    <property type="term" value="F:transferase activity"/>
    <property type="evidence" value="ECO:0007669"/>
    <property type="project" value="UniProtKB-KW"/>
</dbReference>
<dbReference type="AlphaFoldDB" id="A0A8A2UEA0"/>
<dbReference type="Proteomes" id="UP000663191">
    <property type="component" value="Chromosome"/>
</dbReference>
<keyword evidence="3" id="KW-1185">Reference proteome</keyword>
<gene>
    <name evidence="2" type="ORF">J0X27_13690</name>
</gene>
<accession>A0A8A2UEA0</accession>
<proteinExistence type="predicted"/>
<organism evidence="2 3">
    <name type="scientific">Natrinema longum</name>
    <dbReference type="NCBI Taxonomy" id="370324"/>
    <lineage>
        <taxon>Archaea</taxon>
        <taxon>Methanobacteriati</taxon>
        <taxon>Methanobacteriota</taxon>
        <taxon>Stenosarchaea group</taxon>
        <taxon>Halobacteria</taxon>
        <taxon>Halobacteriales</taxon>
        <taxon>Natrialbaceae</taxon>
        <taxon>Natrinema</taxon>
    </lineage>
</organism>
<dbReference type="EMBL" id="CP071463">
    <property type="protein sequence ID" value="QSW87006.1"/>
    <property type="molecule type" value="Genomic_DNA"/>
</dbReference>